<name>A0A0H2UYU8_SHIFL</name>
<evidence type="ECO:0000313" key="9">
    <source>
        <dbReference type="Proteomes" id="UP000002673"/>
    </source>
</evidence>
<dbReference type="PANTHER" id="PTHR32071">
    <property type="entry name" value="TRANSCRIPTIONAL REGULATORY PROTEIN"/>
    <property type="match status" value="1"/>
</dbReference>
<keyword evidence="3" id="KW-0805">Transcription regulation</keyword>
<evidence type="ECO:0000256" key="3">
    <source>
        <dbReference type="ARBA" id="ARBA00023015"/>
    </source>
</evidence>
<dbReference type="InterPro" id="IPR058031">
    <property type="entry name" value="AAA_lid_NorR"/>
</dbReference>
<organism evidence="8 9">
    <name type="scientific">Shigella flexneri</name>
    <dbReference type="NCBI Taxonomy" id="623"/>
    <lineage>
        <taxon>Bacteria</taxon>
        <taxon>Pseudomonadati</taxon>
        <taxon>Pseudomonadota</taxon>
        <taxon>Gammaproteobacteria</taxon>
        <taxon>Enterobacterales</taxon>
        <taxon>Enterobacteriaceae</taxon>
        <taxon>Shigella</taxon>
    </lineage>
</organism>
<sequence length="642" mass="70921">MRDMSGAFNNDGRGISPLIATSWERCNKLMKRETWNVPHQAQGVTFASIYRRKKAMLTLGQAALEDAWEYMAPRECALFILDETACILSRNGDPQTLQQLSALGFNDGTYCAEGIIGTCALSLAAISGQAVKTMADQHFKQALWNWAFCATPLFDSKGRLTGTIALACPVEQTTAADLPLTLAIAREVGNLLLTDSLLAETNRHLNQLNALLESMDDGVISWDEQGNLQFINAQAARVLRLDATASQGRAITELLTLPAVLQQAIKLAHPLKHVEATFESQHQFIDAVITLKPIIETQGTSFILLLHPVEQMRQLMTSQLGKVSHTFAHMPQDDPQTRRLIHFGRQAARSSFPVLLCGEEGVGKALLSQAIHNESERAAGPYIAVNCELYGDAALAEEFIGGDRTDNENGRLSRLELAHGGTLFLEKIEYLAVELQSALLQVIKQGVITRLDARRLIPIDVKVIATTTADLAMLVEQNRFSRQLYYALHAFEITIPPLRMRRGSIPALVNNKLRSLEKRFSTRLKIDDDALARLVSCAWPGNDFELYSVIENLALSSDNGRIRVSDLPEHLFTEQATDDVSATRLSTSLSFAEVEKEAIINAAQVTGGRIQEMSALLGIGRTTLWRKMKQHGIDAGQFKRRV</sequence>
<evidence type="ECO:0000256" key="1">
    <source>
        <dbReference type="ARBA" id="ARBA00022741"/>
    </source>
</evidence>
<dbReference type="PROSITE" id="PS00675">
    <property type="entry name" value="SIGMA54_INTERACT_1"/>
    <property type="match status" value="1"/>
</dbReference>
<dbReference type="Gene3D" id="1.10.8.60">
    <property type="match status" value="1"/>
</dbReference>
<dbReference type="KEGG" id="sfx:S1288"/>
<dbReference type="SMART" id="SM00382">
    <property type="entry name" value="AAA"/>
    <property type="match status" value="1"/>
</dbReference>
<keyword evidence="4" id="KW-0238">DNA-binding</keyword>
<dbReference type="SUPFAM" id="SSF52540">
    <property type="entry name" value="P-loop containing nucleoside triphosphate hydrolases"/>
    <property type="match status" value="1"/>
</dbReference>
<dbReference type="Pfam" id="PF00989">
    <property type="entry name" value="PAS"/>
    <property type="match status" value="1"/>
</dbReference>
<gene>
    <name evidence="8" type="ordered locus">S1288</name>
</gene>
<dbReference type="Gene3D" id="3.30.450.40">
    <property type="match status" value="1"/>
</dbReference>
<dbReference type="InterPro" id="IPR025662">
    <property type="entry name" value="Sigma_54_int_dom_ATP-bd_1"/>
</dbReference>
<dbReference type="Pfam" id="PF25601">
    <property type="entry name" value="AAA_lid_14"/>
    <property type="match status" value="1"/>
</dbReference>
<dbReference type="InterPro" id="IPR003018">
    <property type="entry name" value="GAF"/>
</dbReference>
<dbReference type="Proteomes" id="UP000002673">
    <property type="component" value="Chromosome"/>
</dbReference>
<dbReference type="PROSITE" id="PS00676">
    <property type="entry name" value="SIGMA54_INTERACT_2"/>
    <property type="match status" value="1"/>
</dbReference>
<evidence type="ECO:0000259" key="7">
    <source>
        <dbReference type="PROSITE" id="PS50045"/>
    </source>
</evidence>
<dbReference type="Gene3D" id="1.10.10.60">
    <property type="entry name" value="Homeodomain-like"/>
    <property type="match status" value="1"/>
</dbReference>
<dbReference type="AlphaFoldDB" id="A0A0H2UYU8"/>
<evidence type="ECO:0000313" key="8">
    <source>
        <dbReference type="EMBL" id="AAP16703.1"/>
    </source>
</evidence>
<dbReference type="Gene3D" id="3.30.450.20">
    <property type="entry name" value="PAS domain"/>
    <property type="match status" value="1"/>
</dbReference>
<keyword evidence="1" id="KW-0547">Nucleotide-binding</keyword>
<dbReference type="GO" id="GO:0006355">
    <property type="term" value="P:regulation of DNA-templated transcription"/>
    <property type="evidence" value="ECO:0007669"/>
    <property type="project" value="InterPro"/>
</dbReference>
<keyword evidence="5" id="KW-0010">Activator</keyword>
<dbReference type="Pfam" id="PF02954">
    <property type="entry name" value="HTH_8"/>
    <property type="match status" value="1"/>
</dbReference>
<dbReference type="Pfam" id="PF00158">
    <property type="entry name" value="Sigma54_activat"/>
    <property type="match status" value="1"/>
</dbReference>
<keyword evidence="6" id="KW-0804">Transcription</keyword>
<dbReference type="InterPro" id="IPR029016">
    <property type="entry name" value="GAF-like_dom_sf"/>
</dbReference>
<evidence type="ECO:0000256" key="4">
    <source>
        <dbReference type="ARBA" id="ARBA00023125"/>
    </source>
</evidence>
<accession>A0A0H2UYU8</accession>
<feature type="domain" description="Sigma-54 factor interaction" evidence="7">
    <location>
        <begin position="330"/>
        <end position="555"/>
    </location>
</feature>
<dbReference type="InterPro" id="IPR002197">
    <property type="entry name" value="HTH_Fis"/>
</dbReference>
<evidence type="ECO:0000256" key="6">
    <source>
        <dbReference type="ARBA" id="ARBA00023163"/>
    </source>
</evidence>
<dbReference type="InterPro" id="IPR013767">
    <property type="entry name" value="PAS_fold"/>
</dbReference>
<dbReference type="PROSITE" id="PS50045">
    <property type="entry name" value="SIGMA54_INTERACT_4"/>
    <property type="match status" value="1"/>
</dbReference>
<dbReference type="InterPro" id="IPR025943">
    <property type="entry name" value="Sigma_54_int_dom_ATP-bd_2"/>
</dbReference>
<reference evidence="8 9" key="1">
    <citation type="journal article" date="2003" name="Infect. Immun.">
        <title>Complete genome sequence and comparative genomics of Shigella flexneri serotype 2a strain 2457T.</title>
        <authorList>
            <person name="Wei J."/>
            <person name="Goldberg M.B."/>
            <person name="Burland V."/>
            <person name="Venkatesan M.M."/>
            <person name="Deng W."/>
            <person name="Fournier G."/>
            <person name="Mayhew G.F."/>
            <person name="Plunkett G.III."/>
            <person name="Rose D.J."/>
            <person name="Darling A."/>
            <person name="Mau B."/>
            <person name="Perna N.T."/>
            <person name="Payne S.M."/>
            <person name="Runyen-Janecky L.J."/>
            <person name="Zhou S."/>
            <person name="Schwartz D.C."/>
            <person name="Blattner F.R."/>
        </authorList>
    </citation>
    <scope>NUCLEOTIDE SEQUENCE [LARGE SCALE GENOMIC DNA]</scope>
    <source>
        <strain evidence="9">ATCC 700930 / 2457T / Serotype 2a</strain>
    </source>
</reference>
<dbReference type="PANTHER" id="PTHR32071:SF117">
    <property type="entry name" value="PTS-DEPENDENT DIHYDROXYACETONE KINASE OPERON REGULATORY PROTEIN-RELATED"/>
    <property type="match status" value="1"/>
</dbReference>
<evidence type="ECO:0000256" key="2">
    <source>
        <dbReference type="ARBA" id="ARBA00022840"/>
    </source>
</evidence>
<dbReference type="OMA" id="HVEVTFE"/>
<dbReference type="CDD" id="cd00009">
    <property type="entry name" value="AAA"/>
    <property type="match status" value="1"/>
</dbReference>
<dbReference type="InterPro" id="IPR027417">
    <property type="entry name" value="P-loop_NTPase"/>
</dbReference>
<keyword evidence="2" id="KW-0067">ATP-binding</keyword>
<dbReference type="Gene3D" id="3.40.50.300">
    <property type="entry name" value="P-loop containing nucleotide triphosphate hydrolases"/>
    <property type="match status" value="1"/>
</dbReference>
<dbReference type="EMBL" id="AE014073">
    <property type="protein sequence ID" value="AAP16703.1"/>
    <property type="molecule type" value="Genomic_DNA"/>
</dbReference>
<dbReference type="InterPro" id="IPR003593">
    <property type="entry name" value="AAA+_ATPase"/>
</dbReference>
<dbReference type="GO" id="GO:0005524">
    <property type="term" value="F:ATP binding"/>
    <property type="evidence" value="ECO:0007669"/>
    <property type="project" value="UniProtKB-KW"/>
</dbReference>
<protein>
    <submittedName>
        <fullName evidence="8">Sensor-type regulator</fullName>
    </submittedName>
</protein>
<dbReference type="InterPro" id="IPR000014">
    <property type="entry name" value="PAS"/>
</dbReference>
<dbReference type="SUPFAM" id="SSF46689">
    <property type="entry name" value="Homeodomain-like"/>
    <property type="match status" value="1"/>
</dbReference>
<dbReference type="SUPFAM" id="SSF55785">
    <property type="entry name" value="PYP-like sensor domain (PAS domain)"/>
    <property type="match status" value="1"/>
</dbReference>
<dbReference type="InterPro" id="IPR002078">
    <property type="entry name" value="Sigma_54_int"/>
</dbReference>
<proteinExistence type="predicted"/>
<dbReference type="NCBIfam" id="NF008485">
    <property type="entry name" value="PRK11388.1"/>
    <property type="match status" value="1"/>
</dbReference>
<dbReference type="GO" id="GO:0043565">
    <property type="term" value="F:sequence-specific DNA binding"/>
    <property type="evidence" value="ECO:0007669"/>
    <property type="project" value="InterPro"/>
</dbReference>
<dbReference type="PATRIC" id="fig|198214.7.peg.1420"/>
<dbReference type="InterPro" id="IPR009057">
    <property type="entry name" value="Homeodomain-like_sf"/>
</dbReference>
<evidence type="ECO:0000256" key="5">
    <source>
        <dbReference type="ARBA" id="ARBA00023159"/>
    </source>
</evidence>
<dbReference type="InterPro" id="IPR035965">
    <property type="entry name" value="PAS-like_dom_sf"/>
</dbReference>
<dbReference type="CDD" id="cd00130">
    <property type="entry name" value="PAS"/>
    <property type="match status" value="1"/>
</dbReference>
<dbReference type="Pfam" id="PF01590">
    <property type="entry name" value="GAF"/>
    <property type="match status" value="1"/>
</dbReference>
<dbReference type="SMART" id="SM00091">
    <property type="entry name" value="PAS"/>
    <property type="match status" value="1"/>
</dbReference>